<dbReference type="SUPFAM" id="SSF52047">
    <property type="entry name" value="RNI-like"/>
    <property type="match status" value="1"/>
</dbReference>
<keyword evidence="4" id="KW-1185">Reference proteome</keyword>
<keyword evidence="2" id="KW-0812">Transmembrane</keyword>
<dbReference type="PhylomeDB" id="R7QAI2"/>
<feature type="region of interest" description="Disordered" evidence="1">
    <location>
        <begin position="445"/>
        <end position="541"/>
    </location>
</feature>
<evidence type="ECO:0000313" key="3">
    <source>
        <dbReference type="EMBL" id="CDF35059.1"/>
    </source>
</evidence>
<keyword evidence="2" id="KW-0472">Membrane</keyword>
<evidence type="ECO:0000256" key="1">
    <source>
        <dbReference type="SAM" id="MobiDB-lite"/>
    </source>
</evidence>
<dbReference type="Gene3D" id="3.80.10.10">
    <property type="entry name" value="Ribonuclease Inhibitor"/>
    <property type="match status" value="1"/>
</dbReference>
<feature type="compositionally biased region" description="Low complexity" evidence="1">
    <location>
        <begin position="448"/>
        <end position="471"/>
    </location>
</feature>
<dbReference type="Pfam" id="PF13516">
    <property type="entry name" value="LRR_6"/>
    <property type="match status" value="2"/>
</dbReference>
<dbReference type="InterPro" id="IPR045203">
    <property type="entry name" value="RanGAP1/2"/>
</dbReference>
<feature type="compositionally biased region" description="Polar residues" evidence="1">
    <location>
        <begin position="521"/>
        <end position="541"/>
    </location>
</feature>
<name>R7QAI2_CHOCR</name>
<sequence>MSSSSTAASPPTADPLTFRYRPDRRQPLTRQQAQQVVATLYNKPYTTISLGGCAVRDGAAVVIGEALMHLAEKKCVRNVDFSDCIGSLSEEEALRSLHSLSHAIGQWKGLRSVNLSHNALGSLGISQCGAMLEKQQDLQELRLEHAGLAAESARLIQSYLGVRPATRLRSLQIHANSLDSAGTIYFAEIVGKSPNIQCLRLSSVNAGANALARVAFALESKTCLRELDLSDNLLDSAAATALANSLVALPHLQRLILKDLDMKDAALKALLKPFVDAEHKPPLTHLALADNELSPAVAPVLESLLFAYSHTLTYLDLSHNELGPATAQSLTDALADAHRAGKKIALKTLLLAKTKIPGIPILRLTRELVALPGFERLDILRNPIPKVVYDCIVGALGPSAVLYNVAVVPNEGEESSTTSSQVDEEQLQEAMQEFADITSVMIPSTPRSSELLSPFSEQSSSQSRSAVSRLRTLFSEQGSENGSEQTSSRVPGTVEETSTSTRTAPPRSFEDDSGAREDNSETNAPSSSPQTLPVNGATMTSSTLSTARNVLQEPGAIPVASVANRIVTSAEQPESAKKLKTSLASFRRAFTNLSSEFGPPVSSPLVAENRIAYLGDMGNASNNVGDYLLAGELSRDGARKQSALGALVNILGALLIGAFLVILVLAIVQSLEESTFAYRAV</sequence>
<dbReference type="InterPro" id="IPR032675">
    <property type="entry name" value="LRR_dom_sf"/>
</dbReference>
<dbReference type="PANTHER" id="PTHR46761">
    <property type="entry name" value="RAN GTPASE-ACTIVATING PROTEIN 1"/>
    <property type="match status" value="1"/>
</dbReference>
<dbReference type="OrthoDB" id="120976at2759"/>
<dbReference type="PANTHER" id="PTHR46761:SF2">
    <property type="entry name" value="RAN GTPASE-ACTIVATING PROTEIN 1"/>
    <property type="match status" value="1"/>
</dbReference>
<evidence type="ECO:0000256" key="2">
    <source>
        <dbReference type="SAM" id="Phobius"/>
    </source>
</evidence>
<dbReference type="AlphaFoldDB" id="R7QAI2"/>
<keyword evidence="2" id="KW-1133">Transmembrane helix</keyword>
<dbReference type="GO" id="GO:0005096">
    <property type="term" value="F:GTPase activator activity"/>
    <property type="evidence" value="ECO:0007669"/>
    <property type="project" value="InterPro"/>
</dbReference>
<dbReference type="Gramene" id="CDF35059">
    <property type="protein sequence ID" value="CDF35059"/>
    <property type="gene ID" value="CHC_T00003386001"/>
</dbReference>
<feature type="compositionally biased region" description="Polar residues" evidence="1">
    <location>
        <begin position="474"/>
        <end position="490"/>
    </location>
</feature>
<organism evidence="3 4">
    <name type="scientific">Chondrus crispus</name>
    <name type="common">Carrageen Irish moss</name>
    <name type="synonym">Polymorpha crispa</name>
    <dbReference type="NCBI Taxonomy" id="2769"/>
    <lineage>
        <taxon>Eukaryota</taxon>
        <taxon>Rhodophyta</taxon>
        <taxon>Florideophyceae</taxon>
        <taxon>Rhodymeniophycidae</taxon>
        <taxon>Gigartinales</taxon>
        <taxon>Gigartinaceae</taxon>
        <taxon>Chondrus</taxon>
    </lineage>
</organism>
<feature type="compositionally biased region" description="Basic and acidic residues" evidence="1">
    <location>
        <begin position="508"/>
        <end position="519"/>
    </location>
</feature>
<reference evidence="4" key="1">
    <citation type="journal article" date="2013" name="Proc. Natl. Acad. Sci. U.S.A.">
        <title>Genome structure and metabolic features in the red seaweed Chondrus crispus shed light on evolution of the Archaeplastida.</title>
        <authorList>
            <person name="Collen J."/>
            <person name="Porcel B."/>
            <person name="Carre W."/>
            <person name="Ball S.G."/>
            <person name="Chaparro C."/>
            <person name="Tonon T."/>
            <person name="Barbeyron T."/>
            <person name="Michel G."/>
            <person name="Noel B."/>
            <person name="Valentin K."/>
            <person name="Elias M."/>
            <person name="Artiguenave F."/>
            <person name="Arun A."/>
            <person name="Aury J.M."/>
            <person name="Barbosa-Neto J.F."/>
            <person name="Bothwell J.H."/>
            <person name="Bouget F.Y."/>
            <person name="Brillet L."/>
            <person name="Cabello-Hurtado F."/>
            <person name="Capella-Gutierrez S."/>
            <person name="Charrier B."/>
            <person name="Cladiere L."/>
            <person name="Cock J.M."/>
            <person name="Coelho S.M."/>
            <person name="Colleoni C."/>
            <person name="Czjzek M."/>
            <person name="Da Silva C."/>
            <person name="Delage L."/>
            <person name="Denoeud F."/>
            <person name="Deschamps P."/>
            <person name="Dittami S.M."/>
            <person name="Gabaldon T."/>
            <person name="Gachon C.M."/>
            <person name="Groisillier A."/>
            <person name="Herve C."/>
            <person name="Jabbari K."/>
            <person name="Katinka M."/>
            <person name="Kloareg B."/>
            <person name="Kowalczyk N."/>
            <person name="Labadie K."/>
            <person name="Leblanc C."/>
            <person name="Lopez P.J."/>
            <person name="McLachlan D.H."/>
            <person name="Meslet-Cladiere L."/>
            <person name="Moustafa A."/>
            <person name="Nehr Z."/>
            <person name="Nyvall Collen P."/>
            <person name="Panaud O."/>
            <person name="Partensky F."/>
            <person name="Poulain J."/>
            <person name="Rensing S.A."/>
            <person name="Rousvoal S."/>
            <person name="Samson G."/>
            <person name="Symeonidi A."/>
            <person name="Weissenbach J."/>
            <person name="Zambounis A."/>
            <person name="Wincker P."/>
            <person name="Boyen C."/>
        </authorList>
    </citation>
    <scope>NUCLEOTIDE SEQUENCE [LARGE SCALE GENOMIC DNA]</scope>
    <source>
        <strain evidence="4">cv. Stackhouse</strain>
    </source>
</reference>
<evidence type="ECO:0000313" key="4">
    <source>
        <dbReference type="Proteomes" id="UP000012073"/>
    </source>
</evidence>
<feature type="compositionally biased region" description="Low complexity" evidence="1">
    <location>
        <begin position="1"/>
        <end position="11"/>
    </location>
</feature>
<proteinExistence type="predicted"/>
<protein>
    <submittedName>
        <fullName evidence="3">Uncharacterized protein</fullName>
    </submittedName>
</protein>
<dbReference type="SMART" id="SM00368">
    <property type="entry name" value="LRR_RI"/>
    <property type="match status" value="5"/>
</dbReference>
<feature type="region of interest" description="Disordered" evidence="1">
    <location>
        <begin position="1"/>
        <end position="29"/>
    </location>
</feature>
<dbReference type="RefSeq" id="XP_005714878.1">
    <property type="nucleotide sequence ID" value="XM_005714821.1"/>
</dbReference>
<gene>
    <name evidence="3" type="ORF">CHC_T00003386001</name>
</gene>
<feature type="transmembrane region" description="Helical" evidence="2">
    <location>
        <begin position="643"/>
        <end position="668"/>
    </location>
</feature>
<dbReference type="InterPro" id="IPR001611">
    <property type="entry name" value="Leu-rich_rpt"/>
</dbReference>
<accession>R7QAI2</accession>
<dbReference type="Proteomes" id="UP000012073">
    <property type="component" value="Unassembled WGS sequence"/>
</dbReference>
<dbReference type="GeneID" id="17322593"/>
<feature type="compositionally biased region" description="Low complexity" evidence="1">
    <location>
        <begin position="497"/>
        <end position="507"/>
    </location>
</feature>
<dbReference type="EMBL" id="HG001716">
    <property type="protein sequence ID" value="CDF35059.1"/>
    <property type="molecule type" value="Genomic_DNA"/>
</dbReference>
<dbReference type="KEGG" id="ccp:CHC_T00003386001"/>
<dbReference type="STRING" id="2769.R7QAI2"/>